<feature type="transmembrane region" description="Helical" evidence="8">
    <location>
        <begin position="7"/>
        <end position="31"/>
    </location>
</feature>
<dbReference type="EMBL" id="JBCGDC010000036">
    <property type="protein sequence ID" value="MFB6394383.1"/>
    <property type="molecule type" value="Genomic_DNA"/>
</dbReference>
<dbReference type="PANTHER" id="PTHR30269">
    <property type="entry name" value="TRANSMEMBRANE PROTEIN YFCA"/>
    <property type="match status" value="1"/>
</dbReference>
<dbReference type="Pfam" id="PF01925">
    <property type="entry name" value="TauE"/>
    <property type="match status" value="1"/>
</dbReference>
<keyword evidence="3" id="KW-0813">Transport</keyword>
<evidence type="ECO:0000313" key="9">
    <source>
        <dbReference type="EMBL" id="MFB6394383.1"/>
    </source>
</evidence>
<comment type="similarity">
    <text evidence="2 8">Belongs to the 4-toluene sulfonate uptake permease (TSUP) (TC 2.A.102) family.</text>
</comment>
<evidence type="ECO:0000313" key="10">
    <source>
        <dbReference type="Proteomes" id="UP001582793"/>
    </source>
</evidence>
<comment type="caution">
    <text evidence="9">The sequence shown here is derived from an EMBL/GenBank/DDBJ whole genome shotgun (WGS) entry which is preliminary data.</text>
</comment>
<feature type="transmembrane region" description="Helical" evidence="8">
    <location>
        <begin position="43"/>
        <end position="62"/>
    </location>
</feature>
<dbReference type="PANTHER" id="PTHR30269:SF0">
    <property type="entry name" value="MEMBRANE TRANSPORTER PROTEIN YFCA-RELATED"/>
    <property type="match status" value="1"/>
</dbReference>
<keyword evidence="5 8" id="KW-0812">Transmembrane</keyword>
<organism evidence="9 10">
    <name type="scientific">Polymorphospora lycopeni</name>
    <dbReference type="NCBI Taxonomy" id="3140240"/>
    <lineage>
        <taxon>Bacteria</taxon>
        <taxon>Bacillati</taxon>
        <taxon>Actinomycetota</taxon>
        <taxon>Actinomycetes</taxon>
        <taxon>Micromonosporales</taxon>
        <taxon>Micromonosporaceae</taxon>
        <taxon>Polymorphospora</taxon>
    </lineage>
</organism>
<proteinExistence type="inferred from homology"/>
<evidence type="ECO:0000256" key="5">
    <source>
        <dbReference type="ARBA" id="ARBA00022692"/>
    </source>
</evidence>
<keyword evidence="7 8" id="KW-0472">Membrane</keyword>
<dbReference type="RefSeq" id="WP_375734552.1">
    <property type="nucleotide sequence ID" value="NZ_JBCGDC010000036.1"/>
</dbReference>
<accession>A0ABV5CUF9</accession>
<evidence type="ECO:0000256" key="2">
    <source>
        <dbReference type="ARBA" id="ARBA00009142"/>
    </source>
</evidence>
<dbReference type="InterPro" id="IPR052017">
    <property type="entry name" value="TSUP"/>
</dbReference>
<keyword evidence="6 8" id="KW-1133">Transmembrane helix</keyword>
<evidence type="ECO:0000256" key="7">
    <source>
        <dbReference type="ARBA" id="ARBA00023136"/>
    </source>
</evidence>
<evidence type="ECO:0000256" key="8">
    <source>
        <dbReference type="RuleBase" id="RU363041"/>
    </source>
</evidence>
<name>A0ABV5CUF9_9ACTN</name>
<feature type="transmembrane region" description="Helical" evidence="8">
    <location>
        <begin position="103"/>
        <end position="122"/>
    </location>
</feature>
<keyword evidence="10" id="KW-1185">Reference proteome</keyword>
<gene>
    <name evidence="9" type="ORF">AAFH96_14875</name>
</gene>
<evidence type="ECO:0000256" key="1">
    <source>
        <dbReference type="ARBA" id="ARBA00004651"/>
    </source>
</evidence>
<keyword evidence="4 8" id="KW-1003">Cell membrane</keyword>
<sequence>MEHAVELIAIFVAGFWAGMINVVVGSGTLVTFPTLVLFGYPPLVANVSNNIGLVGGGISGTYGYRHELAGKRELLRWLLPASVLGGIVGALLLLVLPESAFKAIVPVLIGIGLLMVVAGPALQRRAARRRGTADSGTLSTRRLVAVVAGTFVLGMYGGYFGAAQGILVVGLLSVLTAESLQAITGVKNLLTTGVNAVAAATFMIVAWHSVDWKVVALIAAGATLGGFAGARFGRRLSPRLLRSIIVVIGTVAIVRLVFFD</sequence>
<reference evidence="9 10" key="1">
    <citation type="submission" date="2024-04" db="EMBL/GenBank/DDBJ databases">
        <title>Polymorphospora sp. isolated from Baiyangdian Lake in Xiong'an New Area.</title>
        <authorList>
            <person name="Zhang X."/>
            <person name="Liu J."/>
        </authorList>
    </citation>
    <scope>NUCLEOTIDE SEQUENCE [LARGE SCALE GENOMIC DNA]</scope>
    <source>
        <strain evidence="9 10">2-325</strain>
    </source>
</reference>
<feature type="transmembrane region" description="Helical" evidence="8">
    <location>
        <begin position="74"/>
        <end position="97"/>
    </location>
</feature>
<feature type="transmembrane region" description="Helical" evidence="8">
    <location>
        <begin position="143"/>
        <end position="160"/>
    </location>
</feature>
<evidence type="ECO:0000256" key="6">
    <source>
        <dbReference type="ARBA" id="ARBA00022989"/>
    </source>
</evidence>
<feature type="transmembrane region" description="Helical" evidence="8">
    <location>
        <begin position="240"/>
        <end position="258"/>
    </location>
</feature>
<dbReference type="Proteomes" id="UP001582793">
    <property type="component" value="Unassembled WGS sequence"/>
</dbReference>
<evidence type="ECO:0000256" key="4">
    <source>
        <dbReference type="ARBA" id="ARBA00022475"/>
    </source>
</evidence>
<protein>
    <recommendedName>
        <fullName evidence="8">Probable membrane transporter protein</fullName>
    </recommendedName>
</protein>
<feature type="transmembrane region" description="Helical" evidence="8">
    <location>
        <begin position="190"/>
        <end position="208"/>
    </location>
</feature>
<evidence type="ECO:0000256" key="3">
    <source>
        <dbReference type="ARBA" id="ARBA00022448"/>
    </source>
</evidence>
<comment type="subcellular location">
    <subcellularLocation>
        <location evidence="1 8">Cell membrane</location>
        <topology evidence="1 8">Multi-pass membrane protein</topology>
    </subcellularLocation>
</comment>
<dbReference type="InterPro" id="IPR002781">
    <property type="entry name" value="TM_pro_TauE-like"/>
</dbReference>
<feature type="transmembrane region" description="Helical" evidence="8">
    <location>
        <begin position="166"/>
        <end position="183"/>
    </location>
</feature>
<feature type="transmembrane region" description="Helical" evidence="8">
    <location>
        <begin position="214"/>
        <end position="233"/>
    </location>
</feature>